<evidence type="ECO:0000313" key="1">
    <source>
        <dbReference type="EMBL" id="KAK7466564.1"/>
    </source>
</evidence>
<name>A0ABD0J931_9CAEN</name>
<comment type="caution">
    <text evidence="1">The sequence shown here is derived from an EMBL/GenBank/DDBJ whole genome shotgun (WGS) entry which is preliminary data.</text>
</comment>
<accession>A0ABD0J931</accession>
<keyword evidence="2" id="KW-1185">Reference proteome</keyword>
<proteinExistence type="predicted"/>
<gene>
    <name evidence="1" type="ORF">BaRGS_00037348</name>
</gene>
<reference evidence="1 2" key="1">
    <citation type="journal article" date="2023" name="Sci. Data">
        <title>Genome assembly of the Korean intertidal mud-creeper Batillaria attramentaria.</title>
        <authorList>
            <person name="Patra A.K."/>
            <person name="Ho P.T."/>
            <person name="Jun S."/>
            <person name="Lee S.J."/>
            <person name="Kim Y."/>
            <person name="Won Y.J."/>
        </authorList>
    </citation>
    <scope>NUCLEOTIDE SEQUENCE [LARGE SCALE GENOMIC DNA]</scope>
    <source>
        <strain evidence="1">Wonlab-2016</strain>
    </source>
</reference>
<protein>
    <submittedName>
        <fullName evidence="1">Uncharacterized protein</fullName>
    </submittedName>
</protein>
<organism evidence="1 2">
    <name type="scientific">Batillaria attramentaria</name>
    <dbReference type="NCBI Taxonomy" id="370345"/>
    <lineage>
        <taxon>Eukaryota</taxon>
        <taxon>Metazoa</taxon>
        <taxon>Spiralia</taxon>
        <taxon>Lophotrochozoa</taxon>
        <taxon>Mollusca</taxon>
        <taxon>Gastropoda</taxon>
        <taxon>Caenogastropoda</taxon>
        <taxon>Sorbeoconcha</taxon>
        <taxon>Cerithioidea</taxon>
        <taxon>Batillariidae</taxon>
        <taxon>Batillaria</taxon>
    </lineage>
</organism>
<dbReference type="EMBL" id="JACVVK020000555">
    <property type="protein sequence ID" value="KAK7466564.1"/>
    <property type="molecule type" value="Genomic_DNA"/>
</dbReference>
<evidence type="ECO:0000313" key="2">
    <source>
        <dbReference type="Proteomes" id="UP001519460"/>
    </source>
</evidence>
<dbReference type="Proteomes" id="UP001519460">
    <property type="component" value="Unassembled WGS sequence"/>
</dbReference>
<dbReference type="AlphaFoldDB" id="A0ABD0J931"/>
<sequence length="79" mass="9033">MRAEGPSELRRYHCEQSPQFCVRPDNSHTAEEKAEEQSRVLVICLLEVKMWDFAVVELWDGVKLRLLAASVLVLIFCAA</sequence>